<organism evidence="7 8">
    <name type="scientific">Suillus luteus UH-Slu-Lm8-n1</name>
    <dbReference type="NCBI Taxonomy" id="930992"/>
    <lineage>
        <taxon>Eukaryota</taxon>
        <taxon>Fungi</taxon>
        <taxon>Dikarya</taxon>
        <taxon>Basidiomycota</taxon>
        <taxon>Agaricomycotina</taxon>
        <taxon>Agaricomycetes</taxon>
        <taxon>Agaricomycetidae</taxon>
        <taxon>Boletales</taxon>
        <taxon>Suillineae</taxon>
        <taxon>Suillaceae</taxon>
        <taxon>Suillus</taxon>
    </lineage>
</organism>
<keyword evidence="4" id="KW-0472">Membrane</keyword>
<evidence type="ECO:0000256" key="5">
    <source>
        <dbReference type="SAM" id="Coils"/>
    </source>
</evidence>
<feature type="region of interest" description="Disordered" evidence="6">
    <location>
        <begin position="599"/>
        <end position="637"/>
    </location>
</feature>
<dbReference type="InterPro" id="IPR002523">
    <property type="entry name" value="MgTranspt_CorA/ZnTranspt_ZntB"/>
</dbReference>
<keyword evidence="8" id="KW-1185">Reference proteome</keyword>
<reference evidence="8" key="2">
    <citation type="submission" date="2015-01" db="EMBL/GenBank/DDBJ databases">
        <title>Evolutionary Origins and Diversification of the Mycorrhizal Mutualists.</title>
        <authorList>
            <consortium name="DOE Joint Genome Institute"/>
            <consortium name="Mycorrhizal Genomics Consortium"/>
            <person name="Kohler A."/>
            <person name="Kuo A."/>
            <person name="Nagy L.G."/>
            <person name="Floudas D."/>
            <person name="Copeland A."/>
            <person name="Barry K.W."/>
            <person name="Cichocki N."/>
            <person name="Veneault-Fourrey C."/>
            <person name="LaButti K."/>
            <person name="Lindquist E.A."/>
            <person name="Lipzen A."/>
            <person name="Lundell T."/>
            <person name="Morin E."/>
            <person name="Murat C."/>
            <person name="Riley R."/>
            <person name="Ohm R."/>
            <person name="Sun H."/>
            <person name="Tunlid A."/>
            <person name="Henrissat B."/>
            <person name="Grigoriev I.V."/>
            <person name="Hibbett D.S."/>
            <person name="Martin F."/>
        </authorList>
    </citation>
    <scope>NUCLEOTIDE SEQUENCE [LARGE SCALE GENOMIC DNA]</scope>
    <source>
        <strain evidence="8">UH-Slu-Lm8-n1</strain>
    </source>
</reference>
<keyword evidence="5" id="KW-0175">Coiled coil</keyword>
<dbReference type="EMBL" id="KN835185">
    <property type="protein sequence ID" value="KIK44700.1"/>
    <property type="molecule type" value="Genomic_DNA"/>
</dbReference>
<feature type="coiled-coil region" evidence="5">
    <location>
        <begin position="436"/>
        <end position="470"/>
    </location>
</feature>
<keyword evidence="3" id="KW-1133">Transmembrane helix</keyword>
<protein>
    <submittedName>
        <fullName evidence="7">Uncharacterized protein</fullName>
    </submittedName>
</protein>
<dbReference type="Pfam" id="PF01544">
    <property type="entry name" value="CorA"/>
    <property type="match status" value="1"/>
</dbReference>
<dbReference type="Proteomes" id="UP000054485">
    <property type="component" value="Unassembled WGS sequence"/>
</dbReference>
<dbReference type="GO" id="GO:0016020">
    <property type="term" value="C:membrane"/>
    <property type="evidence" value="ECO:0007669"/>
    <property type="project" value="UniProtKB-SubCell"/>
</dbReference>
<dbReference type="STRING" id="930992.A0A0D0A3S6"/>
<keyword evidence="2" id="KW-0812">Transmembrane</keyword>
<evidence type="ECO:0000256" key="2">
    <source>
        <dbReference type="ARBA" id="ARBA00022692"/>
    </source>
</evidence>
<name>A0A0D0A3S6_9AGAM</name>
<evidence type="ECO:0000313" key="8">
    <source>
        <dbReference type="Proteomes" id="UP000054485"/>
    </source>
</evidence>
<dbReference type="AlphaFoldDB" id="A0A0D0A3S6"/>
<feature type="compositionally biased region" description="Basic and acidic residues" evidence="6">
    <location>
        <begin position="627"/>
        <end position="637"/>
    </location>
</feature>
<dbReference type="SUPFAM" id="SSF144083">
    <property type="entry name" value="Magnesium transport protein CorA, transmembrane region"/>
    <property type="match status" value="1"/>
</dbReference>
<dbReference type="InterPro" id="IPR045863">
    <property type="entry name" value="CorA_TM1_TM2"/>
</dbReference>
<gene>
    <name evidence="7" type="ORF">CY34DRAFT_10847</name>
</gene>
<evidence type="ECO:0000256" key="3">
    <source>
        <dbReference type="ARBA" id="ARBA00022989"/>
    </source>
</evidence>
<dbReference type="OrthoDB" id="3231000at2759"/>
<dbReference type="Gene3D" id="1.20.58.340">
    <property type="entry name" value="Magnesium transport protein CorA, transmembrane region"/>
    <property type="match status" value="1"/>
</dbReference>
<dbReference type="GO" id="GO:0046873">
    <property type="term" value="F:metal ion transmembrane transporter activity"/>
    <property type="evidence" value="ECO:0007669"/>
    <property type="project" value="InterPro"/>
</dbReference>
<dbReference type="InParanoid" id="A0A0D0A3S6"/>
<proteinExistence type="predicted"/>
<evidence type="ECO:0000256" key="6">
    <source>
        <dbReference type="SAM" id="MobiDB-lite"/>
    </source>
</evidence>
<dbReference type="HOGENOM" id="CLU_018401_0_0_1"/>
<sequence length="637" mass="72274">MPLPRFKKTLPVDAKTMWVGFTEASEPGGGASGWVYCARQHVYTLTSSPVDTIQVDLNSFRSMSSDDASSTVIEVYPCSNSIPPPIYRHAAPSGPWPWVDFNTDFSASEPPFNEGDYEWSGYPQKLFGNWTSIPVARSQMLKQCASKGSCIIYGIDVTNDGKFNARKPGLERIKVSTEDETEFWSKLKEKESGECPRSGVMLGTNYKIEPFFFSSSANWIPSRYREEVQHKKGDHITVILPFIGTSEKKNNEPARSSSPEPIHRKNTIDVMAPLHVHGKHVLLIDLLAIHMIRQKDASTIITYHPRLGGRTTAKRLHQVMERAGGSVYWNKIFQESKDPTFFFLQILWYALYSWDEAFEVLYQRIKELEAILNSAEFNTSDAEFASMADRNHNLHSLQAHLLQYQTHLHDFEKSVTFVKENPNPALEPDVEDDTTKETMRREEEMMKREKELMERECDNLLSEITRLERKCTMFVSRLKNATDLAFAAVNIEDSRQTHKLTKATLRDSAAMKQISYLTMVFLPASFTASVFGMNVAEINPGSLETIARYVEVTISLTLLTTWIVIALQPYSSIHDNSGGGVWRRMAWPFYLSSTLCKQAKPPLSPPSSEKDSTSLRSLRGRGPRQLEGLHEEDRIGD</sequence>
<accession>A0A0D0A3S6</accession>
<evidence type="ECO:0000256" key="1">
    <source>
        <dbReference type="ARBA" id="ARBA00004141"/>
    </source>
</evidence>
<reference evidence="7 8" key="1">
    <citation type="submission" date="2014-04" db="EMBL/GenBank/DDBJ databases">
        <authorList>
            <consortium name="DOE Joint Genome Institute"/>
            <person name="Kuo A."/>
            <person name="Ruytinx J."/>
            <person name="Rineau F."/>
            <person name="Colpaert J."/>
            <person name="Kohler A."/>
            <person name="Nagy L.G."/>
            <person name="Floudas D."/>
            <person name="Copeland A."/>
            <person name="Barry K.W."/>
            <person name="Cichocki N."/>
            <person name="Veneault-Fourrey C."/>
            <person name="LaButti K."/>
            <person name="Lindquist E.A."/>
            <person name="Lipzen A."/>
            <person name="Lundell T."/>
            <person name="Morin E."/>
            <person name="Murat C."/>
            <person name="Sun H."/>
            <person name="Tunlid A."/>
            <person name="Henrissat B."/>
            <person name="Grigoriev I.V."/>
            <person name="Hibbett D.S."/>
            <person name="Martin F."/>
            <person name="Nordberg H.P."/>
            <person name="Cantor M.N."/>
            <person name="Hua S.X."/>
        </authorList>
    </citation>
    <scope>NUCLEOTIDE SEQUENCE [LARGE SCALE GENOMIC DNA]</scope>
    <source>
        <strain evidence="7 8">UH-Slu-Lm8-n1</strain>
    </source>
</reference>
<evidence type="ECO:0000313" key="7">
    <source>
        <dbReference type="EMBL" id="KIK44700.1"/>
    </source>
</evidence>
<evidence type="ECO:0000256" key="4">
    <source>
        <dbReference type="ARBA" id="ARBA00023136"/>
    </source>
</evidence>
<comment type="subcellular location">
    <subcellularLocation>
        <location evidence="1">Membrane</location>
        <topology evidence="1">Multi-pass membrane protein</topology>
    </subcellularLocation>
</comment>